<protein>
    <submittedName>
        <fullName evidence="2">Para-aminobenzoate synthetase / 4-amino-4-deoxychorismate lyase</fullName>
    </submittedName>
</protein>
<evidence type="ECO:0000313" key="2">
    <source>
        <dbReference type="EMBL" id="AKJ29426.1"/>
    </source>
</evidence>
<organism evidence="2 3">
    <name type="scientific">Caldimonas brevitalea</name>
    <dbReference type="NCBI Taxonomy" id="413882"/>
    <lineage>
        <taxon>Bacteria</taxon>
        <taxon>Pseudomonadati</taxon>
        <taxon>Pseudomonadota</taxon>
        <taxon>Betaproteobacteria</taxon>
        <taxon>Burkholderiales</taxon>
        <taxon>Sphaerotilaceae</taxon>
        <taxon>Caldimonas</taxon>
    </lineage>
</organism>
<dbReference type="NCBIfam" id="TIGR00553">
    <property type="entry name" value="pabB"/>
    <property type="match status" value="1"/>
</dbReference>
<dbReference type="Pfam" id="PF00425">
    <property type="entry name" value="Chorismate_bind"/>
    <property type="match status" value="1"/>
</dbReference>
<dbReference type="GO" id="GO:0016829">
    <property type="term" value="F:lyase activity"/>
    <property type="evidence" value="ECO:0007669"/>
    <property type="project" value="UniProtKB-KW"/>
</dbReference>
<evidence type="ECO:0000313" key="3">
    <source>
        <dbReference type="Proteomes" id="UP000035352"/>
    </source>
</evidence>
<dbReference type="InterPro" id="IPR005801">
    <property type="entry name" value="ADC_synthase"/>
</dbReference>
<keyword evidence="3" id="KW-1185">Reference proteome</keyword>
<dbReference type="Proteomes" id="UP000035352">
    <property type="component" value="Chromosome"/>
</dbReference>
<feature type="domain" description="Chorismate-utilising enzyme C-terminal" evidence="1">
    <location>
        <begin position="124"/>
        <end position="378"/>
    </location>
</feature>
<accession>A0A0G3BQ00</accession>
<dbReference type="GO" id="GO:0009396">
    <property type="term" value="P:folic acid-containing compound biosynthetic process"/>
    <property type="evidence" value="ECO:0007669"/>
    <property type="project" value="InterPro"/>
</dbReference>
<dbReference type="PATRIC" id="fig|413882.6.peg.2854"/>
<dbReference type="InterPro" id="IPR043132">
    <property type="entry name" value="BCAT-like_C"/>
</dbReference>
<dbReference type="InterPro" id="IPR036038">
    <property type="entry name" value="Aminotransferase-like"/>
</dbReference>
<proteinExistence type="predicted"/>
<dbReference type="GO" id="GO:0000162">
    <property type="term" value="P:L-tryptophan biosynthetic process"/>
    <property type="evidence" value="ECO:0007669"/>
    <property type="project" value="TreeGrafter"/>
</dbReference>
<dbReference type="PANTHER" id="PTHR11236">
    <property type="entry name" value="AMINOBENZOATE/ANTHRANILATE SYNTHASE"/>
    <property type="match status" value="1"/>
</dbReference>
<dbReference type="KEGG" id="pbh:AAW51_2735"/>
<reference evidence="2 3" key="1">
    <citation type="submission" date="2015-05" db="EMBL/GenBank/DDBJ databases">
        <authorList>
            <person name="Tang B."/>
            <person name="Yu Y."/>
        </authorList>
    </citation>
    <scope>NUCLEOTIDE SEQUENCE [LARGE SCALE GENOMIC DNA]</scope>
    <source>
        <strain evidence="2 3">DSM 7029</strain>
    </source>
</reference>
<dbReference type="Gene3D" id="3.30.470.10">
    <property type="match status" value="1"/>
</dbReference>
<dbReference type="InterPro" id="IPR019999">
    <property type="entry name" value="Anth_synth_I-like"/>
</dbReference>
<dbReference type="InterPro" id="IPR005802">
    <property type="entry name" value="ADC_synth_comp_1"/>
</dbReference>
<dbReference type="PANTHER" id="PTHR11236:SF50">
    <property type="entry name" value="AMINODEOXYCHORISMATE SYNTHASE COMPONENT 1"/>
    <property type="match status" value="1"/>
</dbReference>
<dbReference type="Pfam" id="PF01063">
    <property type="entry name" value="Aminotran_4"/>
    <property type="match status" value="1"/>
</dbReference>
<dbReference type="Gene3D" id="3.20.10.10">
    <property type="entry name" value="D-amino Acid Aminotransferase, subunit A, domain 2"/>
    <property type="match status" value="1"/>
</dbReference>
<dbReference type="InterPro" id="IPR043131">
    <property type="entry name" value="BCAT-like_N"/>
</dbReference>
<dbReference type="SUPFAM" id="SSF56322">
    <property type="entry name" value="ADC synthase"/>
    <property type="match status" value="1"/>
</dbReference>
<dbReference type="PRINTS" id="PR00095">
    <property type="entry name" value="ANTSNTHASEI"/>
</dbReference>
<dbReference type="Gene3D" id="3.60.120.10">
    <property type="entry name" value="Anthranilate synthase"/>
    <property type="match status" value="1"/>
</dbReference>
<dbReference type="GO" id="GO:0046820">
    <property type="term" value="F:4-amino-4-deoxychorismate synthase activity"/>
    <property type="evidence" value="ECO:0007669"/>
    <property type="project" value="TreeGrafter"/>
</dbReference>
<dbReference type="AlphaFoldDB" id="A0A0G3BQ00"/>
<keyword evidence="2" id="KW-0456">Lyase</keyword>
<dbReference type="InterPro" id="IPR001544">
    <property type="entry name" value="Aminotrans_IV"/>
</dbReference>
<dbReference type="EMBL" id="CP011371">
    <property type="protein sequence ID" value="AKJ29426.1"/>
    <property type="molecule type" value="Genomic_DNA"/>
</dbReference>
<dbReference type="SUPFAM" id="SSF56752">
    <property type="entry name" value="D-aminoacid aminotransferase-like PLP-dependent enzymes"/>
    <property type="match status" value="1"/>
</dbReference>
<dbReference type="STRING" id="413882.AAW51_2735"/>
<dbReference type="InterPro" id="IPR015890">
    <property type="entry name" value="Chorismate_C"/>
</dbReference>
<gene>
    <name evidence="2" type="primary">pabBC</name>
    <name evidence="2" type="ORF">AAW51_2735</name>
</gene>
<name>A0A0G3BQ00_9BURK</name>
<evidence type="ECO:0000259" key="1">
    <source>
        <dbReference type="Pfam" id="PF00425"/>
    </source>
</evidence>
<sequence length="601" mass="67925">MSAGQFAILDNNRQGKTGTTYVFSNPLMYCTAHTPEQVEHQLAEIETQTQRGRHVAGYFSYELGYALNARLQTKLPKHRELPLFCVGVYQDRLEIDDGLFEEALSTLENQTDLHIIDCRLNMSREQYLEQIGKVKQHIHDGDTYQVNYTLKYKFRHTGSPLRLYAELRRRQRVEYGAFLDFPGVSILSRSPELFVHKTGEDIYTKPMKGTCKRGATPEQDRMNFEFLSSDEKSRAENVMIVDLLRNDFSRISQRASVKTTNLFEVQTYETLHQMVSTVSAKVDPRLGLARLLKQIFPCGSITGAPKIRTMEIIRDLEVEPRGVYTGAIGFASPDHALCLNVPIRTLALWPDGRGEMGVGSGVVHDSDPEAEYEECELKGRFFTRGFADFDLIECLLFDQEYRHLDKHLARLKQSAAELGFPVDVTQLRAALLSEPATLPPEPVKVRVVLMKSGEFRIECVPLGPSDTTTKKITVSADTVTSSRNRLLAHKTSARAAYKDAYDRCSRDGYYDVIFLNELNQVTEGSFNNLFIRKDGVWYTPPVSCGLLPGIQRQCLLESSDIDAREKILTLSDLHDADEIFLVNAIRGVKKVELDHPAKAAP</sequence>